<keyword evidence="1" id="KW-0472">Membrane</keyword>
<name>A0A1T5KE78_9GAMM</name>
<organism evidence="2 3">
    <name type="scientific">Pseudoxanthomonas indica</name>
    <dbReference type="NCBI Taxonomy" id="428993"/>
    <lineage>
        <taxon>Bacteria</taxon>
        <taxon>Pseudomonadati</taxon>
        <taxon>Pseudomonadota</taxon>
        <taxon>Gammaproteobacteria</taxon>
        <taxon>Lysobacterales</taxon>
        <taxon>Lysobacteraceae</taxon>
        <taxon>Pseudoxanthomonas</taxon>
    </lineage>
</organism>
<protein>
    <submittedName>
        <fullName evidence="2">Uncharacterized protein</fullName>
    </submittedName>
</protein>
<keyword evidence="3" id="KW-1185">Reference proteome</keyword>
<feature type="transmembrane region" description="Helical" evidence="1">
    <location>
        <begin position="16"/>
        <end position="35"/>
    </location>
</feature>
<keyword evidence="1" id="KW-0812">Transmembrane</keyword>
<evidence type="ECO:0000256" key="1">
    <source>
        <dbReference type="SAM" id="Phobius"/>
    </source>
</evidence>
<dbReference type="STRING" id="428993.SAMN06296058_1632"/>
<dbReference type="Proteomes" id="UP000190341">
    <property type="component" value="Unassembled WGS sequence"/>
</dbReference>
<sequence>MDGIESARMLRQMRQLRWYCAVMTAAFIVLALTAFKAPPQRFDEVSAHRINIVDEDGKVRLVIANQERFPPPMLNGQTFKRAVSPAGVVFYDRKGNEVGGLALTDVEAGKVSALAFDNPNMDAIGLMTRIGADGEPISSGLQINQAMPASLPVRDAVRQTQTRILIQNERNNAQIRLADANGRDRIRMQVDAAGEPRFEILDDQGKVVFQAPDHAAAQKP</sequence>
<dbReference type="EMBL" id="FUZV01000001">
    <property type="protein sequence ID" value="SKC62006.1"/>
    <property type="molecule type" value="Genomic_DNA"/>
</dbReference>
<dbReference type="RefSeq" id="WP_079723917.1">
    <property type="nucleotide sequence ID" value="NZ_BMCL01000002.1"/>
</dbReference>
<keyword evidence="1" id="KW-1133">Transmembrane helix</keyword>
<gene>
    <name evidence="2" type="ORF">SAMN06296058_1632</name>
</gene>
<dbReference type="OrthoDB" id="1349101at2"/>
<dbReference type="AlphaFoldDB" id="A0A1T5KE78"/>
<evidence type="ECO:0000313" key="3">
    <source>
        <dbReference type="Proteomes" id="UP000190341"/>
    </source>
</evidence>
<accession>A0A1T5KE78</accession>
<proteinExistence type="predicted"/>
<reference evidence="2 3" key="1">
    <citation type="submission" date="2017-02" db="EMBL/GenBank/DDBJ databases">
        <authorList>
            <person name="Peterson S.W."/>
        </authorList>
    </citation>
    <scope>NUCLEOTIDE SEQUENCE [LARGE SCALE GENOMIC DNA]</scope>
    <source>
        <strain evidence="2 3">P15</strain>
    </source>
</reference>
<evidence type="ECO:0000313" key="2">
    <source>
        <dbReference type="EMBL" id="SKC62006.1"/>
    </source>
</evidence>